<dbReference type="AlphaFoldDB" id="A0A4P7UR29"/>
<dbReference type="GO" id="GO:0005829">
    <property type="term" value="C:cytosol"/>
    <property type="evidence" value="ECO:0007669"/>
    <property type="project" value="TreeGrafter"/>
</dbReference>
<evidence type="ECO:0000259" key="4">
    <source>
        <dbReference type="Pfam" id="PF22624"/>
    </source>
</evidence>
<dbReference type="InterPro" id="IPR050559">
    <property type="entry name" value="P-Pant_transferase_sf"/>
</dbReference>
<dbReference type="OrthoDB" id="9808281at2"/>
<feature type="domain" description="4'-phosphopantetheinyl transferase" evidence="3">
    <location>
        <begin position="118"/>
        <end position="223"/>
    </location>
</feature>
<evidence type="ECO:0000313" key="5">
    <source>
        <dbReference type="EMBL" id="QCC86102.1"/>
    </source>
</evidence>
<accession>A0A4P7UR29</accession>
<dbReference type="GO" id="GO:0019878">
    <property type="term" value="P:lysine biosynthetic process via aminoadipic acid"/>
    <property type="evidence" value="ECO:0007669"/>
    <property type="project" value="TreeGrafter"/>
</dbReference>
<dbReference type="Proteomes" id="UP000297065">
    <property type="component" value="Chromosome"/>
</dbReference>
<dbReference type="InterPro" id="IPR055066">
    <property type="entry name" value="AASDHPPT_N"/>
</dbReference>
<evidence type="ECO:0000256" key="1">
    <source>
        <dbReference type="ARBA" id="ARBA00010990"/>
    </source>
</evidence>
<dbReference type="Gene3D" id="3.90.470.20">
    <property type="entry name" value="4'-phosphopantetheinyl transferase domain"/>
    <property type="match status" value="2"/>
</dbReference>
<evidence type="ECO:0000313" key="6">
    <source>
        <dbReference type="Proteomes" id="UP000297065"/>
    </source>
</evidence>
<proteinExistence type="inferred from homology"/>
<dbReference type="EMBL" id="CP036295">
    <property type="protein sequence ID" value="QCC86102.1"/>
    <property type="molecule type" value="Genomic_DNA"/>
</dbReference>
<protein>
    <submittedName>
        <fullName evidence="5">4'-phosphopantetheinyl transferase superfamily protein</fullName>
    </submittedName>
</protein>
<dbReference type="Pfam" id="PF01648">
    <property type="entry name" value="ACPS"/>
    <property type="match status" value="1"/>
</dbReference>
<comment type="similarity">
    <text evidence="1">Belongs to the P-Pant transferase superfamily. Gsp/Sfp/HetI/AcpT family.</text>
</comment>
<evidence type="ECO:0000259" key="3">
    <source>
        <dbReference type="Pfam" id="PF01648"/>
    </source>
</evidence>
<dbReference type="SUPFAM" id="SSF56214">
    <property type="entry name" value="4'-phosphopantetheinyl transferase"/>
    <property type="match status" value="2"/>
</dbReference>
<dbReference type="PANTHER" id="PTHR12215">
    <property type="entry name" value="PHOSPHOPANTETHEINE TRANSFERASE"/>
    <property type="match status" value="1"/>
</dbReference>
<feature type="domain" description="4'-phosphopantetheinyl transferase N-terminal" evidence="4">
    <location>
        <begin position="44"/>
        <end position="113"/>
    </location>
</feature>
<dbReference type="GO" id="GO:0008897">
    <property type="term" value="F:holo-[acyl-carrier-protein] synthase activity"/>
    <property type="evidence" value="ECO:0007669"/>
    <property type="project" value="InterPro"/>
</dbReference>
<dbReference type="InterPro" id="IPR008278">
    <property type="entry name" value="4-PPantetheinyl_Trfase_dom"/>
</dbReference>
<gene>
    <name evidence="5" type="ORF">DDIC_09500</name>
</gene>
<name>A0A4P7UR29_DESDE</name>
<organism evidence="5 6">
    <name type="scientific">Desulfovibrio desulfuricans</name>
    <dbReference type="NCBI Taxonomy" id="876"/>
    <lineage>
        <taxon>Bacteria</taxon>
        <taxon>Pseudomonadati</taxon>
        <taxon>Thermodesulfobacteriota</taxon>
        <taxon>Desulfovibrionia</taxon>
        <taxon>Desulfovibrionales</taxon>
        <taxon>Desulfovibrionaceae</taxon>
        <taxon>Desulfovibrio</taxon>
    </lineage>
</organism>
<sequence>MLARLFGQWAVPTAEPGTVLCVGLHLQDMAAWPDCCRPFTTVCEQRAARRFAQVADAARHLAGRALARRMLHAQTGQSMVDDFARNPHGKPFCPLTTAEFSISHSGDMVWVAVCRSAPVGIDVEKMHPLPDAAELTGQLHPQERQALLALPETELETAFYRCWTRKEALLKAVGTGLSTPLQNFCVRIDQQDDNWVLLAPTLATGQWTCRDLAVADGYQCSVAAQVPRLRIEVHHV</sequence>
<dbReference type="GO" id="GO:0000287">
    <property type="term" value="F:magnesium ion binding"/>
    <property type="evidence" value="ECO:0007669"/>
    <property type="project" value="InterPro"/>
</dbReference>
<dbReference type="InterPro" id="IPR037143">
    <property type="entry name" value="4-PPantetheinyl_Trfase_dom_sf"/>
</dbReference>
<dbReference type="PANTHER" id="PTHR12215:SF10">
    <property type="entry name" value="L-AMINOADIPATE-SEMIALDEHYDE DEHYDROGENASE-PHOSPHOPANTETHEINYL TRANSFERASE"/>
    <property type="match status" value="1"/>
</dbReference>
<dbReference type="RefSeq" id="WP_136400214.1">
    <property type="nucleotide sequence ID" value="NZ_CP036295.1"/>
</dbReference>
<reference evidence="5 6" key="1">
    <citation type="submission" date="2019-02" db="EMBL/GenBank/DDBJ databases">
        <title>Complete Genome Sequence of Desulfovibrio desulfuricans IC1, a Sulfonate Utilizing Anaerobe.</title>
        <authorList>
            <person name="Day L.A."/>
            <person name="De Leon K.B."/>
            <person name="Wall J.D."/>
        </authorList>
    </citation>
    <scope>NUCLEOTIDE SEQUENCE [LARGE SCALE GENOMIC DNA]</scope>
    <source>
        <strain evidence="5 6">IC1</strain>
    </source>
</reference>
<keyword evidence="2 5" id="KW-0808">Transferase</keyword>
<dbReference type="Pfam" id="PF22624">
    <property type="entry name" value="AASDHPPT_N"/>
    <property type="match status" value="1"/>
</dbReference>
<evidence type="ECO:0000256" key="2">
    <source>
        <dbReference type="ARBA" id="ARBA00022679"/>
    </source>
</evidence>